<reference evidence="1" key="1">
    <citation type="journal article" date="2020" name="Microb. Genom.">
        <title>Genetic diversity of clinical and environmental Mucorales isolates obtained from an investigation of mucormycosis cases among solid organ transplant recipients.</title>
        <authorList>
            <person name="Nguyen M.H."/>
            <person name="Kaul D."/>
            <person name="Muto C."/>
            <person name="Cheng S.J."/>
            <person name="Richter R.A."/>
            <person name="Bruno V.M."/>
            <person name="Liu G."/>
            <person name="Beyhan S."/>
            <person name="Sundermann A.J."/>
            <person name="Mounaud S."/>
            <person name="Pasculle A.W."/>
            <person name="Nierman W.C."/>
            <person name="Driscoll E."/>
            <person name="Cumbie R."/>
            <person name="Clancy C.J."/>
            <person name="Dupont C.L."/>
        </authorList>
    </citation>
    <scope>NUCLEOTIDE SEQUENCE</scope>
    <source>
        <strain evidence="1">GL11</strain>
    </source>
</reference>
<dbReference type="OrthoDB" id="2276338at2759"/>
<keyword evidence="2" id="KW-1185">Reference proteome</keyword>
<sequence>MTYPGYEELKNYLHDNNKPSFIKFVNNNIDMFPMWFIEDNAHAGPALFGIWYERYKQTYGECNQTSKKLKKPQYNYLIWNSIIDKSRRRKRLKSNYHEGALDLLIEAQRSATEEGRHLLNPGTVAFHSTDSGKIAADENAQVVDEADKGDSSSEATQISTENHEADVSLDLLYPFGTKKILGKLTSDNVQKIKITTTMSGLLIDNKRKSDSYKMLKVLDIVAEYMDKPIDDQPSELTFYRRFAMLLDFVFSDLDMTLDDGEVVAEATKMAQQQSPHDATSYFGRKIDLLLRIKGLKVGLASNEWKTTKTKHMYIQQQSKNFRSNCSILNGLFIRSSGKINKLVAIDFIGTTGYMYCLTLKVNVYVANTISTLLLPTDITHLESFKKTVGVLFKWKDFLRETVYTLKACMVDQQLSGVIRSSTPDSNIPATPSVFFTPKSNRIKEATFAEEQEEQEEQEY</sequence>
<proteinExistence type="predicted"/>
<accession>A0A9P6WZP5</accession>
<dbReference type="AlphaFoldDB" id="A0A9P6WZP5"/>
<name>A0A9P6WZP5_RHIOR</name>
<evidence type="ECO:0000313" key="1">
    <source>
        <dbReference type="EMBL" id="KAG1302070.1"/>
    </source>
</evidence>
<protein>
    <submittedName>
        <fullName evidence="1">Uncharacterized protein</fullName>
    </submittedName>
</protein>
<comment type="caution">
    <text evidence="1">The sequence shown here is derived from an EMBL/GenBank/DDBJ whole genome shotgun (WGS) entry which is preliminary data.</text>
</comment>
<gene>
    <name evidence="1" type="ORF">G6F64_011247</name>
</gene>
<dbReference type="EMBL" id="JAANQT010002651">
    <property type="protein sequence ID" value="KAG1302070.1"/>
    <property type="molecule type" value="Genomic_DNA"/>
</dbReference>
<evidence type="ECO:0000313" key="2">
    <source>
        <dbReference type="Proteomes" id="UP000716291"/>
    </source>
</evidence>
<organism evidence="1 2">
    <name type="scientific">Rhizopus oryzae</name>
    <name type="common">Mucormycosis agent</name>
    <name type="synonym">Rhizopus arrhizus var. delemar</name>
    <dbReference type="NCBI Taxonomy" id="64495"/>
    <lineage>
        <taxon>Eukaryota</taxon>
        <taxon>Fungi</taxon>
        <taxon>Fungi incertae sedis</taxon>
        <taxon>Mucoromycota</taxon>
        <taxon>Mucoromycotina</taxon>
        <taxon>Mucoromycetes</taxon>
        <taxon>Mucorales</taxon>
        <taxon>Mucorineae</taxon>
        <taxon>Rhizopodaceae</taxon>
        <taxon>Rhizopus</taxon>
    </lineage>
</organism>
<dbReference type="Proteomes" id="UP000716291">
    <property type="component" value="Unassembled WGS sequence"/>
</dbReference>